<dbReference type="PANTHER" id="PTHR47268">
    <property type="entry name" value="ACYLPHOSPHATASE"/>
    <property type="match status" value="1"/>
</dbReference>
<dbReference type="PROSITE" id="PS00150">
    <property type="entry name" value="ACYLPHOSPHATASE_1"/>
    <property type="match status" value="1"/>
</dbReference>
<dbReference type="InterPro" id="IPR020456">
    <property type="entry name" value="Acylphosphatase"/>
</dbReference>
<evidence type="ECO:0000313" key="5">
    <source>
        <dbReference type="Proteomes" id="UP000069850"/>
    </source>
</evidence>
<dbReference type="SUPFAM" id="SSF54975">
    <property type="entry name" value="Acylphosphatase/BLUF domain-like"/>
    <property type="match status" value="1"/>
</dbReference>
<dbReference type="PROSITE" id="PS51160">
    <property type="entry name" value="ACYLPHOSPHATASE_3"/>
    <property type="match status" value="1"/>
</dbReference>
<dbReference type="InterPro" id="IPR001792">
    <property type="entry name" value="Acylphosphatase-like_dom"/>
</dbReference>
<keyword evidence="1 4" id="KW-0378">Hydrolase</keyword>
<dbReference type="RefSeq" id="WP_062263182.1">
    <property type="nucleotide sequence ID" value="NZ_LT158599.1"/>
</dbReference>
<dbReference type="AlphaFoldDB" id="A0A0X3BKR3"/>
<dbReference type="Proteomes" id="UP000069850">
    <property type="component" value="Chromosome 1"/>
</dbReference>
<gene>
    <name evidence="4" type="primary">acyP</name>
    <name evidence="4" type="ORF">MMAB1_1445</name>
</gene>
<dbReference type="PANTHER" id="PTHR47268:SF4">
    <property type="entry name" value="ACYLPHOSPHATASE"/>
    <property type="match status" value="1"/>
</dbReference>
<dbReference type="EMBL" id="LT158599">
    <property type="protein sequence ID" value="CVK32658.1"/>
    <property type="molecule type" value="Genomic_DNA"/>
</dbReference>
<comment type="catalytic activity">
    <reaction evidence="1">
        <text>an acyl phosphate + H2O = a carboxylate + phosphate + H(+)</text>
        <dbReference type="Rhea" id="RHEA:14965"/>
        <dbReference type="ChEBI" id="CHEBI:15377"/>
        <dbReference type="ChEBI" id="CHEBI:15378"/>
        <dbReference type="ChEBI" id="CHEBI:29067"/>
        <dbReference type="ChEBI" id="CHEBI:43474"/>
        <dbReference type="ChEBI" id="CHEBI:59918"/>
        <dbReference type="EC" id="3.6.1.7"/>
    </reaction>
</comment>
<reference evidence="4 5" key="1">
    <citation type="submission" date="2016-01" db="EMBL/GenBank/DDBJ databases">
        <authorList>
            <person name="Manzoor S."/>
        </authorList>
    </citation>
    <scope>NUCLEOTIDE SEQUENCE [LARGE SCALE GENOMIC DNA]</scope>
    <source>
        <strain evidence="4">Methanoculleus sp MAB1</strain>
    </source>
</reference>
<evidence type="ECO:0000259" key="3">
    <source>
        <dbReference type="PROSITE" id="PS51160"/>
    </source>
</evidence>
<dbReference type="Gene3D" id="3.30.70.100">
    <property type="match status" value="1"/>
</dbReference>
<dbReference type="EC" id="3.6.1.7" evidence="1"/>
<proteinExistence type="inferred from homology"/>
<dbReference type="InterPro" id="IPR036046">
    <property type="entry name" value="Acylphosphatase-like_dom_sf"/>
</dbReference>
<sequence length="95" mass="10444">MKTIEIRISGRVQGVGFRACVRKIATDLGIGGEVMNLPDGKVLITATGEPVVLDKFASMLYGCPRVVIRDLSLQEIPLARFPEFTIQRGAYQYST</sequence>
<protein>
    <recommendedName>
        <fullName evidence="1">acylphosphatase</fullName>
        <ecNumber evidence="1">3.6.1.7</ecNumber>
    </recommendedName>
</protein>
<dbReference type="GeneID" id="27137310"/>
<comment type="similarity">
    <text evidence="2">Belongs to the acylphosphatase family.</text>
</comment>
<accession>A0A0X3BKR3</accession>
<dbReference type="InterPro" id="IPR017968">
    <property type="entry name" value="Acylphosphatase_CS"/>
</dbReference>
<evidence type="ECO:0000256" key="2">
    <source>
        <dbReference type="RuleBase" id="RU004168"/>
    </source>
</evidence>
<dbReference type="Pfam" id="PF00708">
    <property type="entry name" value="Acylphosphatase"/>
    <property type="match status" value="1"/>
</dbReference>
<feature type="active site" evidence="1">
    <location>
        <position position="36"/>
    </location>
</feature>
<name>A0A0X3BKR3_9EURY</name>
<evidence type="ECO:0000313" key="4">
    <source>
        <dbReference type="EMBL" id="CVK32658.1"/>
    </source>
</evidence>
<dbReference type="OrthoDB" id="6643at2157"/>
<organism evidence="4 5">
    <name type="scientific">Methanoculleus bourgensis</name>
    <dbReference type="NCBI Taxonomy" id="83986"/>
    <lineage>
        <taxon>Archaea</taxon>
        <taxon>Methanobacteriati</taxon>
        <taxon>Methanobacteriota</taxon>
        <taxon>Stenosarchaea group</taxon>
        <taxon>Methanomicrobia</taxon>
        <taxon>Methanomicrobiales</taxon>
        <taxon>Methanomicrobiaceae</taxon>
        <taxon>Methanoculleus</taxon>
    </lineage>
</organism>
<feature type="active site" evidence="1">
    <location>
        <position position="18"/>
    </location>
</feature>
<dbReference type="GO" id="GO:0003998">
    <property type="term" value="F:acylphosphatase activity"/>
    <property type="evidence" value="ECO:0007669"/>
    <property type="project" value="UniProtKB-EC"/>
</dbReference>
<dbReference type="KEGG" id="mema:MMAB1_1445"/>
<feature type="domain" description="Acylphosphatase-like" evidence="3">
    <location>
        <begin position="3"/>
        <end position="88"/>
    </location>
</feature>
<evidence type="ECO:0000256" key="1">
    <source>
        <dbReference type="PROSITE-ProRule" id="PRU00520"/>
    </source>
</evidence>